<reference evidence="2 3" key="1">
    <citation type="journal article" date="2021" name="Nat. Plants">
        <title>The Taxus genome provides insights into paclitaxel biosynthesis.</title>
        <authorList>
            <person name="Xiong X."/>
            <person name="Gou J."/>
            <person name="Liao Q."/>
            <person name="Li Y."/>
            <person name="Zhou Q."/>
            <person name="Bi G."/>
            <person name="Li C."/>
            <person name="Du R."/>
            <person name="Wang X."/>
            <person name="Sun T."/>
            <person name="Guo L."/>
            <person name="Liang H."/>
            <person name="Lu P."/>
            <person name="Wu Y."/>
            <person name="Zhang Z."/>
            <person name="Ro D.K."/>
            <person name="Shang Y."/>
            <person name="Huang S."/>
            <person name="Yan J."/>
        </authorList>
    </citation>
    <scope>NUCLEOTIDE SEQUENCE [LARGE SCALE GENOMIC DNA]</scope>
    <source>
        <strain evidence="2">Ta-2019</strain>
    </source>
</reference>
<dbReference type="Pfam" id="PF04979">
    <property type="entry name" value="IPP-2"/>
    <property type="match status" value="1"/>
</dbReference>
<dbReference type="Proteomes" id="UP000824469">
    <property type="component" value="Unassembled WGS sequence"/>
</dbReference>
<dbReference type="OMA" id="KKPAGCD"/>
<feature type="compositionally biased region" description="Low complexity" evidence="1">
    <location>
        <begin position="64"/>
        <end position="78"/>
    </location>
</feature>
<sequence length="184" mass="20146">MISCRARVCWDETNLGEIEANKPVRQKINEPKTPYYAPEYKDGSVSPLSDRETSLGDAEHAEAVRSALSQVASSSSQQGKRGNGWTSSEDEGDVAEHDDEDSGASGNKLSGNRLSFKDHRRAHYDEFRKVKELLSHGSVLSEEDEEDGKERSESDRKTSPDCDISLTGGMGAIGIQDCSIPPQK</sequence>
<feature type="compositionally biased region" description="Polar residues" evidence="1">
    <location>
        <begin position="104"/>
        <end position="113"/>
    </location>
</feature>
<feature type="region of interest" description="Disordered" evidence="1">
    <location>
        <begin position="24"/>
        <end position="118"/>
    </location>
</feature>
<organism evidence="2 3">
    <name type="scientific">Taxus chinensis</name>
    <name type="common">Chinese yew</name>
    <name type="synonym">Taxus wallichiana var. chinensis</name>
    <dbReference type="NCBI Taxonomy" id="29808"/>
    <lineage>
        <taxon>Eukaryota</taxon>
        <taxon>Viridiplantae</taxon>
        <taxon>Streptophyta</taxon>
        <taxon>Embryophyta</taxon>
        <taxon>Tracheophyta</taxon>
        <taxon>Spermatophyta</taxon>
        <taxon>Pinopsida</taxon>
        <taxon>Pinidae</taxon>
        <taxon>Conifers II</taxon>
        <taxon>Cupressales</taxon>
        <taxon>Taxaceae</taxon>
        <taxon>Taxus</taxon>
    </lineage>
</organism>
<dbReference type="GO" id="GO:0004864">
    <property type="term" value="F:protein phosphatase inhibitor activity"/>
    <property type="evidence" value="ECO:0007669"/>
    <property type="project" value="InterPro"/>
</dbReference>
<dbReference type="PANTHER" id="PTHR12398">
    <property type="entry name" value="PROTEIN PHOSPHATASE INHIBITOR"/>
    <property type="match status" value="1"/>
</dbReference>
<evidence type="ECO:0000256" key="1">
    <source>
        <dbReference type="SAM" id="MobiDB-lite"/>
    </source>
</evidence>
<evidence type="ECO:0000313" key="3">
    <source>
        <dbReference type="Proteomes" id="UP000824469"/>
    </source>
</evidence>
<gene>
    <name evidence="2" type="ORF">KI387_018964</name>
</gene>
<evidence type="ECO:0000313" key="2">
    <source>
        <dbReference type="EMBL" id="KAH9317195.1"/>
    </source>
</evidence>
<keyword evidence="3" id="KW-1185">Reference proteome</keyword>
<feature type="compositionally biased region" description="Basic and acidic residues" evidence="1">
    <location>
        <begin position="148"/>
        <end position="160"/>
    </location>
</feature>
<dbReference type="InterPro" id="IPR007062">
    <property type="entry name" value="PPI-2"/>
</dbReference>
<feature type="compositionally biased region" description="Basic and acidic residues" evidence="1">
    <location>
        <begin position="49"/>
        <end position="63"/>
    </location>
</feature>
<dbReference type="PANTHER" id="PTHR12398:SF20">
    <property type="entry name" value="PROTEIN PHOSPHATASE 1 REGULATORY INHIBITOR SUBUNIT 2"/>
    <property type="match status" value="1"/>
</dbReference>
<proteinExistence type="predicted"/>
<dbReference type="AlphaFoldDB" id="A0AA38LD59"/>
<evidence type="ECO:0008006" key="4">
    <source>
        <dbReference type="Google" id="ProtNLM"/>
    </source>
</evidence>
<name>A0AA38LD59_TAXCH</name>
<dbReference type="EMBL" id="JAHRHJ020000004">
    <property type="protein sequence ID" value="KAH9317195.1"/>
    <property type="molecule type" value="Genomic_DNA"/>
</dbReference>
<protein>
    <recommendedName>
        <fullName evidence="4">Protein phosphatase inhibitor 2</fullName>
    </recommendedName>
</protein>
<dbReference type="GO" id="GO:0009966">
    <property type="term" value="P:regulation of signal transduction"/>
    <property type="evidence" value="ECO:0007669"/>
    <property type="project" value="InterPro"/>
</dbReference>
<feature type="region of interest" description="Disordered" evidence="1">
    <location>
        <begin position="132"/>
        <end position="184"/>
    </location>
</feature>
<comment type="caution">
    <text evidence="2">The sequence shown here is derived from an EMBL/GenBank/DDBJ whole genome shotgun (WGS) entry which is preliminary data.</text>
</comment>
<accession>A0AA38LD59</accession>
<feature type="compositionally biased region" description="Acidic residues" evidence="1">
    <location>
        <begin position="88"/>
        <end position="102"/>
    </location>
</feature>